<evidence type="ECO:0000256" key="1">
    <source>
        <dbReference type="SAM" id="SignalP"/>
    </source>
</evidence>
<dbReference type="PROSITE" id="PS51257">
    <property type="entry name" value="PROKAR_LIPOPROTEIN"/>
    <property type="match status" value="1"/>
</dbReference>
<proteinExistence type="predicted"/>
<dbReference type="EMBL" id="BAAAOP010000005">
    <property type="protein sequence ID" value="GAA2187508.1"/>
    <property type="molecule type" value="Genomic_DNA"/>
</dbReference>
<evidence type="ECO:0000313" key="2">
    <source>
        <dbReference type="EMBL" id="GAA2187508.1"/>
    </source>
</evidence>
<keyword evidence="1" id="KW-0732">Signal</keyword>
<protein>
    <submittedName>
        <fullName evidence="2">DUF3515 family protein</fullName>
    </submittedName>
</protein>
<sequence>MKFRALKIVALSAALASTATLLSACAPIVPMDAAEDANNPACANVIVRLPDIVAGEERRYTNAQATGAWGDGAVQLVCGVEPSGPTTDTCVNVNGVDWVIDDSAAPIYRFEPYGRTPGLAVFVDSEQVSGTETTVDLNAVVQQLPQERECTTLSDTFDVPGAKQ</sequence>
<accession>A0ABN3B4X4</accession>
<name>A0ABN3B4X4_9MICO</name>
<feature type="chain" id="PRO_5045036910" evidence="1">
    <location>
        <begin position="27"/>
        <end position="164"/>
    </location>
</feature>
<reference evidence="2 3" key="1">
    <citation type="journal article" date="2019" name="Int. J. Syst. Evol. Microbiol.">
        <title>The Global Catalogue of Microorganisms (GCM) 10K type strain sequencing project: providing services to taxonomists for standard genome sequencing and annotation.</title>
        <authorList>
            <consortium name="The Broad Institute Genomics Platform"/>
            <consortium name="The Broad Institute Genome Sequencing Center for Infectious Disease"/>
            <person name="Wu L."/>
            <person name="Ma J."/>
        </authorList>
    </citation>
    <scope>NUCLEOTIDE SEQUENCE [LARGE SCALE GENOMIC DNA]</scope>
    <source>
        <strain evidence="2 3">JCM 14919</strain>
    </source>
</reference>
<gene>
    <name evidence="2" type="ORF">GCM10009786_12760</name>
</gene>
<keyword evidence="3" id="KW-1185">Reference proteome</keyword>
<dbReference type="Proteomes" id="UP001501084">
    <property type="component" value="Unassembled WGS sequence"/>
</dbReference>
<dbReference type="InterPro" id="IPR021903">
    <property type="entry name" value="DUF3515"/>
</dbReference>
<evidence type="ECO:0000313" key="3">
    <source>
        <dbReference type="Proteomes" id="UP001501084"/>
    </source>
</evidence>
<feature type="signal peptide" evidence="1">
    <location>
        <begin position="1"/>
        <end position="26"/>
    </location>
</feature>
<dbReference type="Pfam" id="PF12028">
    <property type="entry name" value="DUF3515"/>
    <property type="match status" value="1"/>
</dbReference>
<organism evidence="2 3">
    <name type="scientific">Leucobacter alluvii</name>
    <dbReference type="NCBI Taxonomy" id="340321"/>
    <lineage>
        <taxon>Bacteria</taxon>
        <taxon>Bacillati</taxon>
        <taxon>Actinomycetota</taxon>
        <taxon>Actinomycetes</taxon>
        <taxon>Micrococcales</taxon>
        <taxon>Microbacteriaceae</taxon>
        <taxon>Leucobacter</taxon>
    </lineage>
</organism>
<dbReference type="RefSeq" id="WP_200329208.1">
    <property type="nucleotide sequence ID" value="NZ_BAAAOP010000005.1"/>
</dbReference>
<comment type="caution">
    <text evidence="2">The sequence shown here is derived from an EMBL/GenBank/DDBJ whole genome shotgun (WGS) entry which is preliminary data.</text>
</comment>